<organism evidence="2 3">
    <name type="scientific">Citrus sinensis</name>
    <name type="common">Sweet orange</name>
    <name type="synonym">Citrus aurantium var. sinensis</name>
    <dbReference type="NCBI Taxonomy" id="2711"/>
    <lineage>
        <taxon>Eukaryota</taxon>
        <taxon>Viridiplantae</taxon>
        <taxon>Streptophyta</taxon>
        <taxon>Embryophyta</taxon>
        <taxon>Tracheophyta</taxon>
        <taxon>Spermatophyta</taxon>
        <taxon>Magnoliopsida</taxon>
        <taxon>eudicotyledons</taxon>
        <taxon>Gunneridae</taxon>
        <taxon>Pentapetalae</taxon>
        <taxon>rosids</taxon>
        <taxon>malvids</taxon>
        <taxon>Sapindales</taxon>
        <taxon>Rutaceae</taxon>
        <taxon>Aurantioideae</taxon>
        <taxon>Citrus</taxon>
    </lineage>
</organism>
<reference evidence="2 3" key="1">
    <citation type="submission" date="2014-04" db="EMBL/GenBank/DDBJ databases">
        <authorList>
            <consortium name="International Citrus Genome Consortium"/>
            <person name="Gmitter F."/>
            <person name="Chen C."/>
            <person name="Farmerie W."/>
            <person name="Harkins T."/>
            <person name="Desany B."/>
            <person name="Mohiuddin M."/>
            <person name="Kodira C."/>
            <person name="Borodovsky M."/>
            <person name="Lomsadze A."/>
            <person name="Burns P."/>
            <person name="Jenkins J."/>
            <person name="Prochnik S."/>
            <person name="Shu S."/>
            <person name="Chapman J."/>
            <person name="Pitluck S."/>
            <person name="Schmutz J."/>
            <person name="Rokhsar D."/>
        </authorList>
    </citation>
    <scope>NUCLEOTIDE SEQUENCE</scope>
</reference>
<gene>
    <name evidence="2" type="ORF">CISIN_1g0428252mg</name>
</gene>
<sequence>MAAIPWHPSNFQLFGFPRLTFRDCMTATSELEREKTERVQGDRRKKRRKIP</sequence>
<dbReference type="Proteomes" id="UP000027120">
    <property type="component" value="Unassembled WGS sequence"/>
</dbReference>
<name>A0A067F0C5_CITSI</name>
<feature type="compositionally biased region" description="Basic and acidic residues" evidence="1">
    <location>
        <begin position="30"/>
        <end position="42"/>
    </location>
</feature>
<evidence type="ECO:0000313" key="2">
    <source>
        <dbReference type="EMBL" id="KDO60834.1"/>
    </source>
</evidence>
<proteinExistence type="predicted"/>
<dbReference type="AlphaFoldDB" id="A0A067F0C5"/>
<evidence type="ECO:0000313" key="3">
    <source>
        <dbReference type="Proteomes" id="UP000027120"/>
    </source>
</evidence>
<protein>
    <submittedName>
        <fullName evidence="2">Uncharacterized protein</fullName>
    </submittedName>
</protein>
<feature type="region of interest" description="Disordered" evidence="1">
    <location>
        <begin position="30"/>
        <end position="51"/>
    </location>
</feature>
<keyword evidence="3" id="KW-1185">Reference proteome</keyword>
<accession>A0A067F0C5</accession>
<dbReference type="EMBL" id="KK784930">
    <property type="protein sequence ID" value="KDO60834.1"/>
    <property type="molecule type" value="Genomic_DNA"/>
</dbReference>
<evidence type="ECO:0000256" key="1">
    <source>
        <dbReference type="SAM" id="MobiDB-lite"/>
    </source>
</evidence>
<feature type="non-terminal residue" evidence="2">
    <location>
        <position position="51"/>
    </location>
</feature>